<reference evidence="6 7" key="1">
    <citation type="submission" date="2018-10" db="EMBL/GenBank/DDBJ databases">
        <title>Isolation, diversity and antibacterial activity of antinobacteria from the wheat rhizosphere soil.</title>
        <authorList>
            <person name="Sun T."/>
        </authorList>
    </citation>
    <scope>NUCLEOTIDE SEQUENCE [LARGE SCALE GENOMIC DNA]</scope>
    <source>
        <strain evidence="6 7">SJ-23</strain>
    </source>
</reference>
<accession>A0A3M8AL48</accession>
<dbReference type="GO" id="GO:0003700">
    <property type="term" value="F:DNA-binding transcription factor activity"/>
    <property type="evidence" value="ECO:0007669"/>
    <property type="project" value="TreeGrafter"/>
</dbReference>
<dbReference type="PANTHER" id="PTHR30146">
    <property type="entry name" value="LACI-RELATED TRANSCRIPTIONAL REPRESSOR"/>
    <property type="match status" value="1"/>
</dbReference>
<dbReference type="EMBL" id="RHHB01000002">
    <property type="protein sequence ID" value="RNB51932.1"/>
    <property type="molecule type" value="Genomic_DNA"/>
</dbReference>
<dbReference type="GO" id="GO:0000976">
    <property type="term" value="F:transcription cis-regulatory region binding"/>
    <property type="evidence" value="ECO:0007669"/>
    <property type="project" value="TreeGrafter"/>
</dbReference>
<evidence type="ECO:0000313" key="7">
    <source>
        <dbReference type="Proteomes" id="UP000275048"/>
    </source>
</evidence>
<organism evidence="6 7">
    <name type="scientific">Agromyces tardus</name>
    <dbReference type="NCBI Taxonomy" id="2583849"/>
    <lineage>
        <taxon>Bacteria</taxon>
        <taxon>Bacillati</taxon>
        <taxon>Actinomycetota</taxon>
        <taxon>Actinomycetes</taxon>
        <taxon>Micrococcales</taxon>
        <taxon>Microbacteriaceae</taxon>
        <taxon>Agromyces</taxon>
    </lineage>
</organism>
<dbReference type="PANTHER" id="PTHR30146:SF109">
    <property type="entry name" value="HTH-TYPE TRANSCRIPTIONAL REGULATOR GALS"/>
    <property type="match status" value="1"/>
</dbReference>
<dbReference type="InterPro" id="IPR000843">
    <property type="entry name" value="HTH_LacI"/>
</dbReference>
<keyword evidence="1" id="KW-0805">Transcription regulation</keyword>
<dbReference type="OrthoDB" id="37081at2"/>
<dbReference type="InterPro" id="IPR028082">
    <property type="entry name" value="Peripla_BP_I"/>
</dbReference>
<dbReference type="CDD" id="cd01392">
    <property type="entry name" value="HTH_LacI"/>
    <property type="match status" value="1"/>
</dbReference>
<feature type="domain" description="HTH lacI-type" evidence="5">
    <location>
        <begin position="70"/>
        <end position="124"/>
    </location>
</feature>
<evidence type="ECO:0000256" key="3">
    <source>
        <dbReference type="ARBA" id="ARBA00023163"/>
    </source>
</evidence>
<comment type="caution">
    <text evidence="6">The sequence shown here is derived from an EMBL/GenBank/DDBJ whole genome shotgun (WGS) entry which is preliminary data.</text>
</comment>
<name>A0A3M8AL48_9MICO</name>
<keyword evidence="7" id="KW-1185">Reference proteome</keyword>
<dbReference type="InterPro" id="IPR046335">
    <property type="entry name" value="LacI/GalR-like_sensor"/>
</dbReference>
<dbReference type="InterPro" id="IPR010982">
    <property type="entry name" value="Lambda_DNA-bd_dom_sf"/>
</dbReference>
<gene>
    <name evidence="6" type="ORF">EDM22_03050</name>
</gene>
<dbReference type="SUPFAM" id="SSF53822">
    <property type="entry name" value="Periplasmic binding protein-like I"/>
    <property type="match status" value="1"/>
</dbReference>
<feature type="compositionally biased region" description="Low complexity" evidence="4">
    <location>
        <begin position="1"/>
        <end position="25"/>
    </location>
</feature>
<dbReference type="Gene3D" id="1.10.260.40">
    <property type="entry name" value="lambda repressor-like DNA-binding domains"/>
    <property type="match status" value="1"/>
</dbReference>
<dbReference type="Gene3D" id="3.40.50.2300">
    <property type="match status" value="2"/>
</dbReference>
<protein>
    <submittedName>
        <fullName evidence="6">LacI family transcriptional regulator</fullName>
    </submittedName>
</protein>
<feature type="compositionally biased region" description="Low complexity" evidence="4">
    <location>
        <begin position="35"/>
        <end position="48"/>
    </location>
</feature>
<sequence>MTGSGPRSAPTRRSPRSSATTSSPGCTEHSHPSTAEPDGAAPAPAPSACDHGGTGHRQAHRNDRRTCVAVSVREVAAAASVSVGTVSNVLNRPDKVAPATVARVLAAIEELGFVRNDAARQLRAGRSRSIGLVVLDVRNPFFTEVARGAEDRAAEDGMTILLGNSDENVDREHAYLDLFEEQRVHGVLISPLGDDLPRLERLRRRGTPVVLVDRESEDRSISSVSVDDVVGGSLAVRHLIETGRRRIAFVGGPTSIRQVADRLEGARRAVAEASGVTLEVVDTESLTVLQGRAAGEAIRQRPASELPDAIFAANDLLAVGVLQALIMLGSVRVPEDIALIGYDDIDFAAAAVVPLSSIRQPATLIGSTAVDLLLREADAGDGFTPEQVEFQPELVVRDSTRPPAG</sequence>
<evidence type="ECO:0000256" key="2">
    <source>
        <dbReference type="ARBA" id="ARBA00023125"/>
    </source>
</evidence>
<proteinExistence type="predicted"/>
<keyword evidence="2" id="KW-0238">DNA-binding</keyword>
<dbReference type="PROSITE" id="PS00356">
    <property type="entry name" value="HTH_LACI_1"/>
    <property type="match status" value="1"/>
</dbReference>
<dbReference type="SMART" id="SM00354">
    <property type="entry name" value="HTH_LACI"/>
    <property type="match status" value="1"/>
</dbReference>
<dbReference type="PROSITE" id="PS50932">
    <property type="entry name" value="HTH_LACI_2"/>
    <property type="match status" value="1"/>
</dbReference>
<keyword evidence="3" id="KW-0804">Transcription</keyword>
<dbReference type="SUPFAM" id="SSF47413">
    <property type="entry name" value="lambda repressor-like DNA-binding domains"/>
    <property type="match status" value="1"/>
</dbReference>
<dbReference type="Pfam" id="PF13377">
    <property type="entry name" value="Peripla_BP_3"/>
    <property type="match status" value="1"/>
</dbReference>
<feature type="region of interest" description="Disordered" evidence="4">
    <location>
        <begin position="1"/>
        <end position="62"/>
    </location>
</feature>
<evidence type="ECO:0000256" key="1">
    <source>
        <dbReference type="ARBA" id="ARBA00023015"/>
    </source>
</evidence>
<dbReference type="CDD" id="cd06293">
    <property type="entry name" value="PBP1_LacI-like"/>
    <property type="match status" value="1"/>
</dbReference>
<dbReference type="Proteomes" id="UP000275048">
    <property type="component" value="Unassembled WGS sequence"/>
</dbReference>
<evidence type="ECO:0000313" key="6">
    <source>
        <dbReference type="EMBL" id="RNB51932.1"/>
    </source>
</evidence>
<evidence type="ECO:0000256" key="4">
    <source>
        <dbReference type="SAM" id="MobiDB-lite"/>
    </source>
</evidence>
<dbReference type="AlphaFoldDB" id="A0A3M8AL48"/>
<evidence type="ECO:0000259" key="5">
    <source>
        <dbReference type="PROSITE" id="PS50932"/>
    </source>
</evidence>
<dbReference type="Pfam" id="PF00356">
    <property type="entry name" value="LacI"/>
    <property type="match status" value="1"/>
</dbReference>